<evidence type="ECO:0000259" key="2">
    <source>
        <dbReference type="Pfam" id="PF08327"/>
    </source>
</evidence>
<dbReference type="Pfam" id="PF08327">
    <property type="entry name" value="AHSA1"/>
    <property type="match status" value="1"/>
</dbReference>
<dbReference type="InterPro" id="IPR023393">
    <property type="entry name" value="START-like_dom_sf"/>
</dbReference>
<dbReference type="InterPro" id="IPR013538">
    <property type="entry name" value="ASHA1/2-like_C"/>
</dbReference>
<accession>A0ABV8JYJ8</accession>
<gene>
    <name evidence="3" type="ORF">ACFOZ8_09050</name>
</gene>
<dbReference type="RefSeq" id="WP_377718765.1">
    <property type="nucleotide sequence ID" value="NZ_JBHSAM010000020.1"/>
</dbReference>
<keyword evidence="4" id="KW-1185">Reference proteome</keyword>
<comment type="caution">
    <text evidence="3">The sequence shown here is derived from an EMBL/GenBank/DDBJ whole genome shotgun (WGS) entry which is preliminary data.</text>
</comment>
<sequence length="142" mass="15830">MGHSREGKVGLTAASGYQIGVRRTLPWSQEQAWAFLTSREGVRLWLGEVEPPRLQAGETFASAAGISGELRVVKPFEQLRLRWKRASWPTPSTLQIRLLPAKSGTTVSFHQEQLVSAELREEMKLVWEDVLAVMIAKASDST</sequence>
<protein>
    <submittedName>
        <fullName evidence="3">SRPBCC domain-containing protein</fullName>
    </submittedName>
</protein>
<proteinExistence type="inferred from homology"/>
<organism evidence="3 4">
    <name type="scientific">Paenibacillus xanthanilyticus</name>
    <dbReference type="NCBI Taxonomy" id="1783531"/>
    <lineage>
        <taxon>Bacteria</taxon>
        <taxon>Bacillati</taxon>
        <taxon>Bacillota</taxon>
        <taxon>Bacilli</taxon>
        <taxon>Bacillales</taxon>
        <taxon>Paenibacillaceae</taxon>
        <taxon>Paenibacillus</taxon>
    </lineage>
</organism>
<comment type="similarity">
    <text evidence="1">Belongs to the AHA1 family.</text>
</comment>
<feature type="domain" description="Activator of Hsp90 ATPase homologue 1/2-like C-terminal" evidence="2">
    <location>
        <begin position="28"/>
        <end position="132"/>
    </location>
</feature>
<dbReference type="SUPFAM" id="SSF55961">
    <property type="entry name" value="Bet v1-like"/>
    <property type="match status" value="1"/>
</dbReference>
<evidence type="ECO:0000313" key="4">
    <source>
        <dbReference type="Proteomes" id="UP001595715"/>
    </source>
</evidence>
<evidence type="ECO:0000256" key="1">
    <source>
        <dbReference type="ARBA" id="ARBA00006817"/>
    </source>
</evidence>
<dbReference type="Gene3D" id="3.30.530.20">
    <property type="match status" value="1"/>
</dbReference>
<dbReference type="Proteomes" id="UP001595715">
    <property type="component" value="Unassembled WGS sequence"/>
</dbReference>
<evidence type="ECO:0000313" key="3">
    <source>
        <dbReference type="EMBL" id="MFC4099804.1"/>
    </source>
</evidence>
<dbReference type="EMBL" id="JBHSAM010000020">
    <property type="protein sequence ID" value="MFC4099804.1"/>
    <property type="molecule type" value="Genomic_DNA"/>
</dbReference>
<reference evidence="4" key="1">
    <citation type="journal article" date="2019" name="Int. J. Syst. Evol. Microbiol.">
        <title>The Global Catalogue of Microorganisms (GCM) 10K type strain sequencing project: providing services to taxonomists for standard genome sequencing and annotation.</title>
        <authorList>
            <consortium name="The Broad Institute Genomics Platform"/>
            <consortium name="The Broad Institute Genome Sequencing Center for Infectious Disease"/>
            <person name="Wu L."/>
            <person name="Ma J."/>
        </authorList>
    </citation>
    <scope>NUCLEOTIDE SEQUENCE [LARGE SCALE GENOMIC DNA]</scope>
    <source>
        <strain evidence="4">IBRC-M 10987</strain>
    </source>
</reference>
<name>A0ABV8JYJ8_9BACL</name>